<dbReference type="SMART" id="SM00388">
    <property type="entry name" value="HisKA"/>
    <property type="match status" value="1"/>
</dbReference>
<dbReference type="PROSITE" id="PS50885">
    <property type="entry name" value="HAMP"/>
    <property type="match status" value="1"/>
</dbReference>
<evidence type="ECO:0000256" key="3">
    <source>
        <dbReference type="ARBA" id="ARBA00012438"/>
    </source>
</evidence>
<keyword evidence="8 15" id="KW-0812">Transmembrane</keyword>
<keyword evidence="5" id="KW-0997">Cell inner membrane</keyword>
<gene>
    <name evidence="18" type="ORF">SAMN05192580_0955</name>
</gene>
<evidence type="ECO:0000256" key="10">
    <source>
        <dbReference type="ARBA" id="ARBA00022777"/>
    </source>
</evidence>
<keyword evidence="10 18" id="KW-0418">Kinase</keyword>
<dbReference type="CDD" id="cd00075">
    <property type="entry name" value="HATPase"/>
    <property type="match status" value="1"/>
</dbReference>
<evidence type="ECO:0000256" key="11">
    <source>
        <dbReference type="ARBA" id="ARBA00022840"/>
    </source>
</evidence>
<accession>A0A1I6JVW3</accession>
<dbReference type="CDD" id="cd06225">
    <property type="entry name" value="HAMP"/>
    <property type="match status" value="1"/>
</dbReference>
<organism evidence="18 19">
    <name type="scientific">Sphingomonas jatrophae</name>
    <dbReference type="NCBI Taxonomy" id="1166337"/>
    <lineage>
        <taxon>Bacteria</taxon>
        <taxon>Pseudomonadati</taxon>
        <taxon>Pseudomonadota</taxon>
        <taxon>Alphaproteobacteria</taxon>
        <taxon>Sphingomonadales</taxon>
        <taxon>Sphingomonadaceae</taxon>
        <taxon>Sphingomonas</taxon>
    </lineage>
</organism>
<dbReference type="InterPro" id="IPR036097">
    <property type="entry name" value="HisK_dim/P_sf"/>
</dbReference>
<evidence type="ECO:0000256" key="12">
    <source>
        <dbReference type="ARBA" id="ARBA00022989"/>
    </source>
</evidence>
<dbReference type="GO" id="GO:0000155">
    <property type="term" value="F:phosphorelay sensor kinase activity"/>
    <property type="evidence" value="ECO:0007669"/>
    <property type="project" value="InterPro"/>
</dbReference>
<evidence type="ECO:0000256" key="7">
    <source>
        <dbReference type="ARBA" id="ARBA00022679"/>
    </source>
</evidence>
<keyword evidence="14 15" id="KW-0472">Membrane</keyword>
<dbReference type="Pfam" id="PF00672">
    <property type="entry name" value="HAMP"/>
    <property type="match status" value="1"/>
</dbReference>
<dbReference type="Gene3D" id="1.10.287.130">
    <property type="match status" value="1"/>
</dbReference>
<keyword evidence="6" id="KW-0597">Phosphoprotein</keyword>
<keyword evidence="12 15" id="KW-1133">Transmembrane helix</keyword>
<dbReference type="STRING" id="1166337.SAMN05192580_0955"/>
<dbReference type="InterPro" id="IPR003661">
    <property type="entry name" value="HisK_dim/P_dom"/>
</dbReference>
<comment type="subcellular location">
    <subcellularLocation>
        <location evidence="2">Cell inner membrane</location>
        <topology evidence="2">Multi-pass membrane protein</topology>
    </subcellularLocation>
</comment>
<dbReference type="AlphaFoldDB" id="A0A1I6JVW3"/>
<evidence type="ECO:0000256" key="4">
    <source>
        <dbReference type="ARBA" id="ARBA00022475"/>
    </source>
</evidence>
<dbReference type="Pfam" id="PF02518">
    <property type="entry name" value="HATPase_c"/>
    <property type="match status" value="1"/>
</dbReference>
<proteinExistence type="predicted"/>
<dbReference type="Proteomes" id="UP000198824">
    <property type="component" value="Unassembled WGS sequence"/>
</dbReference>
<evidence type="ECO:0000256" key="2">
    <source>
        <dbReference type="ARBA" id="ARBA00004429"/>
    </source>
</evidence>
<evidence type="ECO:0000256" key="13">
    <source>
        <dbReference type="ARBA" id="ARBA00023012"/>
    </source>
</evidence>
<dbReference type="Gene3D" id="3.30.565.10">
    <property type="entry name" value="Histidine kinase-like ATPase, C-terminal domain"/>
    <property type="match status" value="1"/>
</dbReference>
<dbReference type="EC" id="2.7.13.3" evidence="3"/>
<keyword evidence="4" id="KW-1003">Cell membrane</keyword>
<name>A0A1I6JVW3_9SPHN</name>
<evidence type="ECO:0000259" key="17">
    <source>
        <dbReference type="PROSITE" id="PS50885"/>
    </source>
</evidence>
<keyword evidence="13" id="KW-0902">Two-component regulatory system</keyword>
<evidence type="ECO:0000256" key="5">
    <source>
        <dbReference type="ARBA" id="ARBA00022519"/>
    </source>
</evidence>
<dbReference type="SUPFAM" id="SSF55874">
    <property type="entry name" value="ATPase domain of HSP90 chaperone/DNA topoisomerase II/histidine kinase"/>
    <property type="match status" value="1"/>
</dbReference>
<keyword evidence="7" id="KW-0808">Transferase</keyword>
<evidence type="ECO:0000256" key="15">
    <source>
        <dbReference type="SAM" id="Phobius"/>
    </source>
</evidence>
<evidence type="ECO:0000256" key="8">
    <source>
        <dbReference type="ARBA" id="ARBA00022692"/>
    </source>
</evidence>
<dbReference type="InterPro" id="IPR004358">
    <property type="entry name" value="Sig_transdc_His_kin-like_C"/>
</dbReference>
<comment type="catalytic activity">
    <reaction evidence="1">
        <text>ATP + protein L-histidine = ADP + protein N-phospho-L-histidine.</text>
        <dbReference type="EC" id="2.7.13.3"/>
    </reaction>
</comment>
<dbReference type="PANTHER" id="PTHR44936:SF5">
    <property type="entry name" value="SENSOR HISTIDINE KINASE ENVZ"/>
    <property type="match status" value="1"/>
</dbReference>
<evidence type="ECO:0000259" key="16">
    <source>
        <dbReference type="PROSITE" id="PS50109"/>
    </source>
</evidence>
<dbReference type="InterPro" id="IPR005467">
    <property type="entry name" value="His_kinase_dom"/>
</dbReference>
<reference evidence="18 19" key="1">
    <citation type="submission" date="2016-10" db="EMBL/GenBank/DDBJ databases">
        <authorList>
            <person name="de Groot N.N."/>
        </authorList>
    </citation>
    <scope>NUCLEOTIDE SEQUENCE [LARGE SCALE GENOMIC DNA]</scope>
    <source>
        <strain evidence="18 19">S5-249</strain>
    </source>
</reference>
<dbReference type="PROSITE" id="PS50109">
    <property type="entry name" value="HIS_KIN"/>
    <property type="match status" value="1"/>
</dbReference>
<dbReference type="InterPro" id="IPR003594">
    <property type="entry name" value="HATPase_dom"/>
</dbReference>
<dbReference type="GO" id="GO:0005524">
    <property type="term" value="F:ATP binding"/>
    <property type="evidence" value="ECO:0007669"/>
    <property type="project" value="UniProtKB-KW"/>
</dbReference>
<dbReference type="CDD" id="cd00082">
    <property type="entry name" value="HisKA"/>
    <property type="match status" value="1"/>
</dbReference>
<dbReference type="InterPro" id="IPR050980">
    <property type="entry name" value="2C_sensor_his_kinase"/>
</dbReference>
<dbReference type="EMBL" id="FOZG01000001">
    <property type="protein sequence ID" value="SFR83038.1"/>
    <property type="molecule type" value="Genomic_DNA"/>
</dbReference>
<evidence type="ECO:0000313" key="19">
    <source>
        <dbReference type="Proteomes" id="UP000198824"/>
    </source>
</evidence>
<evidence type="ECO:0000256" key="1">
    <source>
        <dbReference type="ARBA" id="ARBA00000085"/>
    </source>
</evidence>
<feature type="transmembrane region" description="Helical" evidence="15">
    <location>
        <begin position="166"/>
        <end position="184"/>
    </location>
</feature>
<keyword evidence="9" id="KW-0547">Nucleotide-binding</keyword>
<evidence type="ECO:0000313" key="18">
    <source>
        <dbReference type="EMBL" id="SFR83038.1"/>
    </source>
</evidence>
<keyword evidence="19" id="KW-1185">Reference proteome</keyword>
<dbReference type="InterPro" id="IPR003660">
    <property type="entry name" value="HAMP_dom"/>
</dbReference>
<keyword evidence="11" id="KW-0067">ATP-binding</keyword>
<feature type="domain" description="Histidine kinase" evidence="16">
    <location>
        <begin position="245"/>
        <end position="440"/>
    </location>
</feature>
<dbReference type="PANTHER" id="PTHR44936">
    <property type="entry name" value="SENSOR PROTEIN CREC"/>
    <property type="match status" value="1"/>
</dbReference>
<dbReference type="SMART" id="SM00387">
    <property type="entry name" value="HATPase_c"/>
    <property type="match status" value="1"/>
</dbReference>
<evidence type="ECO:0000256" key="14">
    <source>
        <dbReference type="ARBA" id="ARBA00023136"/>
    </source>
</evidence>
<evidence type="ECO:0000256" key="6">
    <source>
        <dbReference type="ARBA" id="ARBA00022553"/>
    </source>
</evidence>
<evidence type="ECO:0000256" key="9">
    <source>
        <dbReference type="ARBA" id="ARBA00022741"/>
    </source>
</evidence>
<sequence>MMRAYRRLSILWQTLLLLMAALLLSQAISITLFLSMKPPRADFNRLSDIADALAGVRDKDPRDRVLTWRRQSAAPAPEPGMRGDPRFTAKLAERLGTTPARVRLFFEPDQRGGFPYNGRLENGVPMRRGEPMFFNRMIAGVAAPDGWHVVETPKRPIVSAWQRRSLLWFLVSALALVPLAWAFARALSRPIRRFADAADRLGADPAAPRAPEEGSAEIVRAGQALNAMQARLAAYLDERTAMIGAIAHDLRTPLARIAFRIEAAPDPLRAKVQADVEQMRAMIAATIGFVKGLHTGAREPVALDALLRRIAHDEAEIGRPVRLEEIEPATIPGDPLALERLVQNLVDNAVTYGGEAALSLRVQDGTTLLRVADRGPGVPADAVERMFAPFQRGDPSRNRDTGGIGLGLTIARAIAQDHGATLSLLNQPSGGLVAELRFGR</sequence>
<dbReference type="InterPro" id="IPR036890">
    <property type="entry name" value="HATPase_C_sf"/>
</dbReference>
<feature type="domain" description="HAMP" evidence="17">
    <location>
        <begin position="185"/>
        <end position="237"/>
    </location>
</feature>
<dbReference type="GO" id="GO:0005886">
    <property type="term" value="C:plasma membrane"/>
    <property type="evidence" value="ECO:0007669"/>
    <property type="project" value="UniProtKB-SubCell"/>
</dbReference>
<dbReference type="SMART" id="SM00304">
    <property type="entry name" value="HAMP"/>
    <property type="match status" value="1"/>
</dbReference>
<protein>
    <recommendedName>
        <fullName evidence="3">histidine kinase</fullName>
        <ecNumber evidence="3">2.7.13.3</ecNumber>
    </recommendedName>
</protein>
<dbReference type="SUPFAM" id="SSF47384">
    <property type="entry name" value="Homodimeric domain of signal transducing histidine kinase"/>
    <property type="match status" value="1"/>
</dbReference>
<dbReference type="PRINTS" id="PR00344">
    <property type="entry name" value="BCTRLSENSOR"/>
</dbReference>